<dbReference type="InterPro" id="IPR036412">
    <property type="entry name" value="HAD-like_sf"/>
</dbReference>
<dbReference type="Proteomes" id="UP000612282">
    <property type="component" value="Unassembled WGS sequence"/>
</dbReference>
<comment type="similarity">
    <text evidence="2">Belongs to the HAD-like hydrolase superfamily. CbbY/CbbZ/Gph/YieH family.</text>
</comment>
<evidence type="ECO:0000256" key="3">
    <source>
        <dbReference type="ARBA" id="ARBA00022723"/>
    </source>
</evidence>
<evidence type="ECO:0000256" key="2">
    <source>
        <dbReference type="ARBA" id="ARBA00006171"/>
    </source>
</evidence>
<comment type="cofactor">
    <cofactor evidence="1">
        <name>Mg(2+)</name>
        <dbReference type="ChEBI" id="CHEBI:18420"/>
    </cofactor>
</comment>
<dbReference type="SUPFAM" id="SSF56784">
    <property type="entry name" value="HAD-like"/>
    <property type="match status" value="1"/>
</dbReference>
<dbReference type="PANTHER" id="PTHR46193">
    <property type="entry name" value="6-PHOSPHOGLUCONATE PHOSPHATASE"/>
    <property type="match status" value="1"/>
</dbReference>
<dbReference type="Pfam" id="PF00702">
    <property type="entry name" value="Hydrolase"/>
    <property type="match status" value="1"/>
</dbReference>
<dbReference type="InterPro" id="IPR006439">
    <property type="entry name" value="HAD-SF_hydro_IA"/>
</dbReference>
<dbReference type="Gene3D" id="3.40.50.1000">
    <property type="entry name" value="HAD superfamily/HAD-like"/>
    <property type="match status" value="1"/>
</dbReference>
<comment type="caution">
    <text evidence="5">The sequence shown here is derived from an EMBL/GenBank/DDBJ whole genome shotgun (WGS) entry which is preliminary data.</text>
</comment>
<keyword evidence="6" id="KW-1185">Reference proteome</keyword>
<organism evidence="5 6">
    <name type="scientific">Actinoplanes couchii</name>
    <dbReference type="NCBI Taxonomy" id="403638"/>
    <lineage>
        <taxon>Bacteria</taxon>
        <taxon>Bacillati</taxon>
        <taxon>Actinomycetota</taxon>
        <taxon>Actinomycetes</taxon>
        <taxon>Micromonosporales</taxon>
        <taxon>Micromonosporaceae</taxon>
        <taxon>Actinoplanes</taxon>
    </lineage>
</organism>
<reference evidence="5 6" key="1">
    <citation type="submission" date="2021-01" db="EMBL/GenBank/DDBJ databases">
        <title>Whole genome shotgun sequence of Actinoplanes couchii NBRC 106145.</title>
        <authorList>
            <person name="Komaki H."/>
            <person name="Tamura T."/>
        </authorList>
    </citation>
    <scope>NUCLEOTIDE SEQUENCE [LARGE SCALE GENOMIC DNA]</scope>
    <source>
        <strain evidence="5 6">NBRC 106145</strain>
    </source>
</reference>
<evidence type="ECO:0000313" key="5">
    <source>
        <dbReference type="EMBL" id="GID56609.1"/>
    </source>
</evidence>
<dbReference type="InterPro" id="IPR023198">
    <property type="entry name" value="PGP-like_dom2"/>
</dbReference>
<dbReference type="PANTHER" id="PTHR46193:SF10">
    <property type="entry name" value="6-PHOSPHOGLUCONATE PHOSPHATASE"/>
    <property type="match status" value="1"/>
</dbReference>
<name>A0ABQ3XDP7_9ACTN</name>
<proteinExistence type="inferred from homology"/>
<dbReference type="SFLD" id="SFLDG01129">
    <property type="entry name" value="C1.5:_HAD__Beta-PGM__Phosphata"/>
    <property type="match status" value="1"/>
</dbReference>
<protein>
    <submittedName>
        <fullName evidence="5">Haloacid dehalogenase</fullName>
    </submittedName>
</protein>
<evidence type="ECO:0000313" key="6">
    <source>
        <dbReference type="Proteomes" id="UP000612282"/>
    </source>
</evidence>
<evidence type="ECO:0000256" key="1">
    <source>
        <dbReference type="ARBA" id="ARBA00001946"/>
    </source>
</evidence>
<sequence length="243" mass="25738">MTRVTGMLDTYDAVLFDCDGVLVDSERITNTVLREMLHELGWELSAEDCFRLFVGRSVRDESPMITERTGFTVTAEWIAAFRARRNVALTRDLLAIPGAVAAVRAIDRLTGGQLACASGADRAKIELQLTKVGLADAFAGKIFSGMETPRTKPAPDVYLAAAAALGVDPARAAVVEDTPTGVRAGVAAGATVFGYCPPDSPAHQPPQVMLDAGATHTFGDMAELPALLATAQPANRALRAIDR</sequence>
<dbReference type="NCBIfam" id="TIGR01509">
    <property type="entry name" value="HAD-SF-IA-v3"/>
    <property type="match status" value="1"/>
</dbReference>
<dbReference type="SFLD" id="SFLDS00003">
    <property type="entry name" value="Haloacid_Dehalogenase"/>
    <property type="match status" value="1"/>
</dbReference>
<keyword evidence="3" id="KW-0479">Metal-binding</keyword>
<accession>A0ABQ3XDP7</accession>
<keyword evidence="4" id="KW-0460">Magnesium</keyword>
<dbReference type="Gene3D" id="1.10.150.240">
    <property type="entry name" value="Putative phosphatase, domain 2"/>
    <property type="match status" value="1"/>
</dbReference>
<evidence type="ECO:0000256" key="4">
    <source>
        <dbReference type="ARBA" id="ARBA00022842"/>
    </source>
</evidence>
<gene>
    <name evidence="5" type="ORF">Aco03nite_050130</name>
</gene>
<dbReference type="InterPro" id="IPR023214">
    <property type="entry name" value="HAD_sf"/>
</dbReference>
<dbReference type="EMBL" id="BOMG01000060">
    <property type="protein sequence ID" value="GID56609.1"/>
    <property type="molecule type" value="Genomic_DNA"/>
</dbReference>
<dbReference type="InterPro" id="IPR051600">
    <property type="entry name" value="Beta-PGM-like"/>
</dbReference>